<feature type="transmembrane region" description="Helical" evidence="1">
    <location>
        <begin position="205"/>
        <end position="224"/>
    </location>
</feature>
<proteinExistence type="predicted"/>
<organism evidence="2 3">
    <name type="scientific">Trichosporon asahii var. asahii (strain ATCC 90039 / CBS 2479 / JCM 2466 / KCTC 7840 / NBRC 103889/ NCYC 2677 / UAMH 7654)</name>
    <name type="common">Yeast</name>
    <dbReference type="NCBI Taxonomy" id="1186058"/>
    <lineage>
        <taxon>Eukaryota</taxon>
        <taxon>Fungi</taxon>
        <taxon>Dikarya</taxon>
        <taxon>Basidiomycota</taxon>
        <taxon>Agaricomycotina</taxon>
        <taxon>Tremellomycetes</taxon>
        <taxon>Trichosporonales</taxon>
        <taxon>Trichosporonaceae</taxon>
        <taxon>Trichosporon</taxon>
    </lineage>
</organism>
<dbReference type="EMBL" id="ALBS01000021">
    <property type="protein sequence ID" value="EJT52630.1"/>
    <property type="molecule type" value="Genomic_DNA"/>
</dbReference>
<dbReference type="GeneID" id="25986597"/>
<dbReference type="HOGENOM" id="CLU_488517_0_0_1"/>
<dbReference type="AlphaFoldDB" id="J4UL24"/>
<dbReference type="KEGG" id="tasa:A1Q1_03084"/>
<dbReference type="VEuPathDB" id="FungiDB:A1Q1_03084"/>
<dbReference type="Proteomes" id="UP000002748">
    <property type="component" value="Unassembled WGS sequence"/>
</dbReference>
<reference evidence="2 3" key="1">
    <citation type="journal article" date="2012" name="Eukaryot. Cell">
        <title>Draft genome sequence of CBS 2479, the standard type strain of Trichosporon asahii.</title>
        <authorList>
            <person name="Yang R.Y."/>
            <person name="Li H.T."/>
            <person name="Zhu H."/>
            <person name="Zhou G.P."/>
            <person name="Wang M."/>
            <person name="Wang L."/>
        </authorList>
    </citation>
    <scope>NUCLEOTIDE SEQUENCE [LARGE SCALE GENOMIC DNA]</scope>
    <source>
        <strain evidence="3">ATCC 90039 / CBS 2479 / JCM 2466 / KCTC 7840 / NCYC 2677 / UAMH 7654</strain>
    </source>
</reference>
<dbReference type="RefSeq" id="XP_014183649.1">
    <property type="nucleotide sequence ID" value="XM_014328174.1"/>
</dbReference>
<gene>
    <name evidence="2" type="ORF">A1Q1_03084</name>
</gene>
<keyword evidence="1" id="KW-0472">Membrane</keyword>
<name>J4UL24_TRIAS</name>
<sequence length="558" mass="62541">MSQDPEWNQGALMEIFAPFTSCDIVIRRESPSEPRANVEWTGISGVTLFWLAVPEVAFGSDLLSSFFASADSAQTLRDIITCPVTLGDKITCPAPSTHFSLLWQGILGAIHVLLFEVRRPTRPISIAAICGHVSLLLQAYVRHLHSQFFTSTTTIPTSNDLIMALKDTLQTLSSAYRTKPSEYMTNFRYGQDEETLVARTGTPQFVLMGLYYGCAVASIMSMVLTRIRERERYSTPRRSHTRLASQWATSLTDLITSGVLKGGVSPLTDQAREALKAYLAQRLDNASPGDVDALKGMLQHVRRSVIAILNSYDSVLDSNHFLQRFCQAFVNGLMGETQEDLNCQAVCAWYSRHELTDDLKTACPTNSGKIDFHFGDMFYSDLSEVHRVDYSSRELAVMLTEMEWKAQKAKESTMKAIAVEGLQWWTPQVQELLIRSRQRTVTERFRFQKLLVAPPPRPASPDSADGYLRRFTQNQLIMMATAALTLLLALILAADPSQINSGVTNATGFFAARVMQDFKVRSAFHLTRGDIVLIRRSPFIRWFCFEDSIGRIGVSSRQ</sequence>
<evidence type="ECO:0000313" key="3">
    <source>
        <dbReference type="Proteomes" id="UP000002748"/>
    </source>
</evidence>
<keyword evidence="1" id="KW-0812">Transmembrane</keyword>
<feature type="transmembrane region" description="Helical" evidence="1">
    <location>
        <begin position="476"/>
        <end position="494"/>
    </location>
</feature>
<keyword evidence="1" id="KW-1133">Transmembrane helix</keyword>
<evidence type="ECO:0000256" key="1">
    <source>
        <dbReference type="SAM" id="Phobius"/>
    </source>
</evidence>
<comment type="caution">
    <text evidence="2">The sequence shown here is derived from an EMBL/GenBank/DDBJ whole genome shotgun (WGS) entry which is preliminary data.</text>
</comment>
<accession>J4UL24</accession>
<evidence type="ECO:0000313" key="2">
    <source>
        <dbReference type="EMBL" id="EJT52630.1"/>
    </source>
</evidence>
<protein>
    <submittedName>
        <fullName evidence="2">Uncharacterized protein</fullName>
    </submittedName>
</protein>